<evidence type="ECO:0000256" key="1">
    <source>
        <dbReference type="SAM" id="MobiDB-lite"/>
    </source>
</evidence>
<comment type="caution">
    <text evidence="3">The sequence shown here is derived from an EMBL/GenBank/DDBJ whole genome shotgun (WGS) entry which is preliminary data.</text>
</comment>
<dbReference type="AlphaFoldDB" id="A0A9N8ENF6"/>
<feature type="region of interest" description="Disordered" evidence="1">
    <location>
        <begin position="69"/>
        <end position="118"/>
    </location>
</feature>
<feature type="compositionally biased region" description="Basic and acidic residues" evidence="1">
    <location>
        <begin position="480"/>
        <end position="489"/>
    </location>
</feature>
<feature type="region of interest" description="Disordered" evidence="1">
    <location>
        <begin position="420"/>
        <end position="489"/>
    </location>
</feature>
<dbReference type="InterPro" id="IPR032675">
    <property type="entry name" value="LRR_dom_sf"/>
</dbReference>
<dbReference type="EMBL" id="CAICTM010001386">
    <property type="protein sequence ID" value="CAB9523194.1"/>
    <property type="molecule type" value="Genomic_DNA"/>
</dbReference>
<dbReference type="Pfam" id="PF00646">
    <property type="entry name" value="F-box"/>
    <property type="match status" value="1"/>
</dbReference>
<sequence>MFPADVLPVILQFLDPETQYLVARCVSRGWYHAVVDSAPTTNSHPVLYMTLRHRRGDASFHLDMKGRTSCTRRIRRGGNNNHDEEEEEESKQPAKRQRRTRGHLPEPRMDICTTGTSSTVARDGGDKILRFQAKEMATTFAQSSQKYSRNSAVLGQLSSIMMDGGCNQAVDEEELLTLDFPSLKGPAIHPSTTTSVGMKNKLKRINLSLLKGLKQVSVRGCSNLTDLAVSPNLIALDAHGCSQLKRLLIPNIILHQSPGRDRDTDNQDGSLIRSHDDDSKCSAVAVCHLQFLNLNGCRSLDTIGGPTWKTRDGQLLATPLAYNLRQVDLSSCTKLSTEFVGNLLQATRCLESIALRYVATNVMLQGLANSQSASLRLVDVAFSHGVSDDGINPLVANAVHLERLNLRGCRNVSSQCYNDTPIRLQQRRRQDGSTTSSKSGFAEGLSTTNTATSGSRKGDNLFALMPSYEHAKTRPTSSITKEKQKDGGS</sequence>
<protein>
    <recommendedName>
        <fullName evidence="2">F-box domain-containing protein</fullName>
    </recommendedName>
</protein>
<evidence type="ECO:0000313" key="3">
    <source>
        <dbReference type="EMBL" id="CAB9523194.1"/>
    </source>
</evidence>
<accession>A0A9N8ENF6</accession>
<organism evidence="3 4">
    <name type="scientific">Seminavis robusta</name>
    <dbReference type="NCBI Taxonomy" id="568900"/>
    <lineage>
        <taxon>Eukaryota</taxon>
        <taxon>Sar</taxon>
        <taxon>Stramenopiles</taxon>
        <taxon>Ochrophyta</taxon>
        <taxon>Bacillariophyta</taxon>
        <taxon>Bacillariophyceae</taxon>
        <taxon>Bacillariophycidae</taxon>
        <taxon>Naviculales</taxon>
        <taxon>Naviculaceae</taxon>
        <taxon>Seminavis</taxon>
    </lineage>
</organism>
<evidence type="ECO:0000259" key="2">
    <source>
        <dbReference type="SMART" id="SM00256"/>
    </source>
</evidence>
<dbReference type="SUPFAM" id="SSF52047">
    <property type="entry name" value="RNI-like"/>
    <property type="match status" value="1"/>
</dbReference>
<feature type="compositionally biased region" description="Polar residues" evidence="1">
    <location>
        <begin position="432"/>
        <end position="455"/>
    </location>
</feature>
<keyword evidence="4" id="KW-1185">Reference proteome</keyword>
<name>A0A9N8ENF6_9STRA</name>
<dbReference type="SUPFAM" id="SSF81383">
    <property type="entry name" value="F-box domain"/>
    <property type="match status" value="1"/>
</dbReference>
<feature type="compositionally biased region" description="Basic residues" evidence="1">
    <location>
        <begin position="93"/>
        <end position="102"/>
    </location>
</feature>
<dbReference type="Proteomes" id="UP001153069">
    <property type="component" value="Unassembled WGS sequence"/>
</dbReference>
<dbReference type="OrthoDB" id="550575at2759"/>
<evidence type="ECO:0000313" key="4">
    <source>
        <dbReference type="Proteomes" id="UP001153069"/>
    </source>
</evidence>
<dbReference type="SMART" id="SM00256">
    <property type="entry name" value="FBOX"/>
    <property type="match status" value="1"/>
</dbReference>
<dbReference type="InterPro" id="IPR001810">
    <property type="entry name" value="F-box_dom"/>
</dbReference>
<dbReference type="Gene3D" id="3.80.10.10">
    <property type="entry name" value="Ribonuclease Inhibitor"/>
    <property type="match status" value="1"/>
</dbReference>
<dbReference type="InterPro" id="IPR036047">
    <property type="entry name" value="F-box-like_dom_sf"/>
</dbReference>
<reference evidence="3" key="1">
    <citation type="submission" date="2020-06" db="EMBL/GenBank/DDBJ databases">
        <authorList>
            <consortium name="Plant Systems Biology data submission"/>
        </authorList>
    </citation>
    <scope>NUCLEOTIDE SEQUENCE</scope>
    <source>
        <strain evidence="3">D6</strain>
    </source>
</reference>
<proteinExistence type="predicted"/>
<gene>
    <name evidence="3" type="ORF">SEMRO_1388_G268440.1</name>
</gene>
<feature type="domain" description="F-box" evidence="2">
    <location>
        <begin position="2"/>
        <end position="43"/>
    </location>
</feature>